<feature type="transmembrane region" description="Helical" evidence="6">
    <location>
        <begin position="12"/>
        <end position="35"/>
    </location>
</feature>
<keyword evidence="2 4" id="KW-0479">Metal-binding</keyword>
<keyword evidence="1 4" id="KW-0349">Heme</keyword>
<dbReference type="RefSeq" id="WP_133494300.1">
    <property type="nucleotide sequence ID" value="NZ_BMLU01000002.1"/>
</dbReference>
<dbReference type="EMBL" id="SNWD01000002">
    <property type="protein sequence ID" value="TDN85344.1"/>
    <property type="molecule type" value="Genomic_DNA"/>
</dbReference>
<dbReference type="InterPro" id="IPR009056">
    <property type="entry name" value="Cyt_c-like_dom"/>
</dbReference>
<keyword evidence="3 4" id="KW-0408">Iron</keyword>
<organism evidence="8 9">
    <name type="scientific">Stakelama pacifica</name>
    <dbReference type="NCBI Taxonomy" id="517720"/>
    <lineage>
        <taxon>Bacteria</taxon>
        <taxon>Pseudomonadati</taxon>
        <taxon>Pseudomonadota</taxon>
        <taxon>Alphaproteobacteria</taxon>
        <taxon>Sphingomonadales</taxon>
        <taxon>Sphingomonadaceae</taxon>
        <taxon>Stakelama</taxon>
    </lineage>
</organism>
<evidence type="ECO:0000256" key="1">
    <source>
        <dbReference type="ARBA" id="ARBA00022617"/>
    </source>
</evidence>
<dbReference type="SUPFAM" id="SSF46626">
    <property type="entry name" value="Cytochrome c"/>
    <property type="match status" value="1"/>
</dbReference>
<dbReference type="GO" id="GO:0046872">
    <property type="term" value="F:metal ion binding"/>
    <property type="evidence" value="ECO:0007669"/>
    <property type="project" value="UniProtKB-KW"/>
</dbReference>
<protein>
    <submittedName>
        <fullName evidence="8">Cbb3-type cytochrome c oxidase subunit III</fullName>
    </submittedName>
</protein>
<feature type="domain" description="Cytochrome c" evidence="7">
    <location>
        <begin position="80"/>
        <end position="165"/>
    </location>
</feature>
<dbReference type="GO" id="GO:0009055">
    <property type="term" value="F:electron transfer activity"/>
    <property type="evidence" value="ECO:0007669"/>
    <property type="project" value="InterPro"/>
</dbReference>
<keyword evidence="6" id="KW-0812">Transmembrane</keyword>
<name>A0A4R6FWE2_9SPHN</name>
<accession>A0A4R6FWE2</accession>
<feature type="region of interest" description="Disordered" evidence="5">
    <location>
        <begin position="181"/>
        <end position="211"/>
    </location>
</feature>
<feature type="compositionally biased region" description="Basic and acidic residues" evidence="5">
    <location>
        <begin position="181"/>
        <end position="193"/>
    </location>
</feature>
<evidence type="ECO:0000256" key="4">
    <source>
        <dbReference type="PROSITE-ProRule" id="PRU00433"/>
    </source>
</evidence>
<dbReference type="OrthoDB" id="9773456at2"/>
<dbReference type="Proteomes" id="UP000295493">
    <property type="component" value="Unassembled WGS sequence"/>
</dbReference>
<evidence type="ECO:0000313" key="9">
    <source>
        <dbReference type="Proteomes" id="UP000295493"/>
    </source>
</evidence>
<reference evidence="8 9" key="1">
    <citation type="submission" date="2019-03" db="EMBL/GenBank/DDBJ databases">
        <title>Genomic Encyclopedia of Type Strains, Phase IV (KMG-IV): sequencing the most valuable type-strain genomes for metagenomic binning, comparative biology and taxonomic classification.</title>
        <authorList>
            <person name="Goeker M."/>
        </authorList>
    </citation>
    <scope>NUCLEOTIDE SEQUENCE [LARGE SCALE GENOMIC DNA]</scope>
    <source>
        <strain evidence="8 9">DSM 25059</strain>
    </source>
</reference>
<dbReference type="AlphaFoldDB" id="A0A4R6FWE2"/>
<evidence type="ECO:0000313" key="8">
    <source>
        <dbReference type="EMBL" id="TDN85344.1"/>
    </source>
</evidence>
<dbReference type="PROSITE" id="PS51007">
    <property type="entry name" value="CYTC"/>
    <property type="match status" value="1"/>
</dbReference>
<dbReference type="Pfam" id="PF13442">
    <property type="entry name" value="Cytochrome_CBB3"/>
    <property type="match status" value="1"/>
</dbReference>
<comment type="caution">
    <text evidence="8">The sequence shown here is derived from an EMBL/GenBank/DDBJ whole genome shotgun (WGS) entry which is preliminary data.</text>
</comment>
<feature type="compositionally biased region" description="Basic and acidic residues" evidence="5">
    <location>
        <begin position="202"/>
        <end position="211"/>
    </location>
</feature>
<evidence type="ECO:0000256" key="6">
    <source>
        <dbReference type="SAM" id="Phobius"/>
    </source>
</evidence>
<evidence type="ECO:0000259" key="7">
    <source>
        <dbReference type="PROSITE" id="PS51007"/>
    </source>
</evidence>
<keyword evidence="6" id="KW-0472">Membrane</keyword>
<keyword evidence="6" id="KW-1133">Transmembrane helix</keyword>
<proteinExistence type="predicted"/>
<sequence length="211" mass="22842">MAAIRNFDHRKHLPSVSFIVVAAIVIAVFAAVLIYTGVYNIGADAPHTRAVYSLLDTVRDRSIAVHARGIKPPANLASAERVSRGAGLYDEMCTGCHLGPGMAPTELSQGLYPEAPELAEHAHHSNAQKFWMIKHGVKLTAMPAWGKTHSDELIWDMVAFVDRLPSMTPAQYKAIVANAPADHDEMMKEDEGANTKPAGEAHGGDGHDHQH</sequence>
<dbReference type="InterPro" id="IPR036909">
    <property type="entry name" value="Cyt_c-like_dom_sf"/>
</dbReference>
<evidence type="ECO:0000256" key="5">
    <source>
        <dbReference type="SAM" id="MobiDB-lite"/>
    </source>
</evidence>
<dbReference type="Gene3D" id="1.10.760.10">
    <property type="entry name" value="Cytochrome c-like domain"/>
    <property type="match status" value="1"/>
</dbReference>
<gene>
    <name evidence="8" type="ORF">EV664_10249</name>
</gene>
<dbReference type="GO" id="GO:0020037">
    <property type="term" value="F:heme binding"/>
    <property type="evidence" value="ECO:0007669"/>
    <property type="project" value="InterPro"/>
</dbReference>
<evidence type="ECO:0000256" key="2">
    <source>
        <dbReference type="ARBA" id="ARBA00022723"/>
    </source>
</evidence>
<evidence type="ECO:0000256" key="3">
    <source>
        <dbReference type="ARBA" id="ARBA00023004"/>
    </source>
</evidence>
<keyword evidence="9" id="KW-1185">Reference proteome</keyword>